<dbReference type="SUPFAM" id="SSF51735">
    <property type="entry name" value="NAD(P)-binding Rossmann-fold domains"/>
    <property type="match status" value="1"/>
</dbReference>
<dbReference type="GO" id="GO:0003676">
    <property type="term" value="F:nucleic acid binding"/>
    <property type="evidence" value="ECO:0007669"/>
    <property type="project" value="InterPro"/>
</dbReference>
<dbReference type="Pfam" id="PF01370">
    <property type="entry name" value="Epimerase"/>
    <property type="match status" value="1"/>
</dbReference>
<evidence type="ECO:0000256" key="1">
    <source>
        <dbReference type="ARBA" id="ARBA00023002"/>
    </source>
</evidence>
<keyword evidence="5" id="KW-1185">Reference proteome</keyword>
<keyword evidence="1" id="KW-0560">Oxidoreductase</keyword>
<comment type="caution">
    <text evidence="4">The sequence shown here is derived from an EMBL/GenBank/DDBJ whole genome shotgun (WGS) entry which is preliminary data.</text>
</comment>
<dbReference type="Gene3D" id="3.40.50.720">
    <property type="entry name" value="NAD(P)-binding Rossmann-like Domain"/>
    <property type="match status" value="1"/>
</dbReference>
<evidence type="ECO:0000256" key="2">
    <source>
        <dbReference type="ARBA" id="ARBA00023445"/>
    </source>
</evidence>
<dbReference type="Proteomes" id="UP000188533">
    <property type="component" value="Unassembled WGS sequence"/>
</dbReference>
<name>A0A1Q3EAD0_LENED</name>
<feature type="domain" description="NAD-dependent epimerase/dehydratase" evidence="3">
    <location>
        <begin position="11"/>
        <end position="268"/>
    </location>
</feature>
<dbReference type="GO" id="GO:0008168">
    <property type="term" value="F:methyltransferase activity"/>
    <property type="evidence" value="ECO:0007669"/>
    <property type="project" value="InterPro"/>
</dbReference>
<reference evidence="4 5" key="1">
    <citation type="submission" date="2016-08" db="EMBL/GenBank/DDBJ databases">
        <authorList>
            <consortium name="Lentinula edodes genome sequencing consortium"/>
            <person name="Sakamoto Y."/>
            <person name="Nakade K."/>
            <person name="Sato S."/>
            <person name="Yoshida Y."/>
            <person name="Miyazaki K."/>
            <person name="Natsume S."/>
            <person name="Konno N."/>
        </authorList>
    </citation>
    <scope>NUCLEOTIDE SEQUENCE [LARGE SCALE GENOMIC DNA]</scope>
    <source>
        <strain evidence="4 5">NBRC 111202</strain>
    </source>
</reference>
<sequence length="352" mass="38243">MPGIVPAGSKVLVTGANGFIAAWVVRTLLEKGYDVRGTVRSQEKGEPLKKIFADYKDKFEIVVVEDITKEGAFDEAVKGVDAIEHTASPFHFKADDPQELIGPAVNGTRSILKSALNKSSIRRIVVTSSTAAIIATLPEPKVFSELDWNEQAIEEVKKQGKNASQAAKYRASKTLAEKAAWEFYEANTNRSWDLVVLNPPYVFGPVIHDVSSPSALGTSAGDWYNSVVRPDMGGKTLEVITTVGGGWVDVRDIALAHVLALQKNEAGGQRLLISKGEFVYQDFIDAANALSPSPIPSHTDLPKGKPGAGKDFVPKIVYDPSKASKILGPELVYHTIEETTRDILADFEKRGW</sequence>
<proteinExistence type="inferred from homology"/>
<gene>
    <name evidence="4" type="ORF">LENED_005936</name>
</gene>
<dbReference type="InterPro" id="IPR050425">
    <property type="entry name" value="NAD(P)_dehydrat-like"/>
</dbReference>
<dbReference type="STRING" id="5353.A0A1Q3EAD0"/>
<organism evidence="4 5">
    <name type="scientific">Lentinula edodes</name>
    <name type="common">Shiitake mushroom</name>
    <name type="synonym">Lentinus edodes</name>
    <dbReference type="NCBI Taxonomy" id="5353"/>
    <lineage>
        <taxon>Eukaryota</taxon>
        <taxon>Fungi</taxon>
        <taxon>Dikarya</taxon>
        <taxon>Basidiomycota</taxon>
        <taxon>Agaricomycotina</taxon>
        <taxon>Agaricomycetes</taxon>
        <taxon>Agaricomycetidae</taxon>
        <taxon>Agaricales</taxon>
        <taxon>Marasmiineae</taxon>
        <taxon>Omphalotaceae</taxon>
        <taxon>Lentinula</taxon>
    </lineage>
</organism>
<evidence type="ECO:0000313" key="5">
    <source>
        <dbReference type="Proteomes" id="UP000188533"/>
    </source>
</evidence>
<evidence type="ECO:0000313" key="4">
    <source>
        <dbReference type="EMBL" id="GAW04162.1"/>
    </source>
</evidence>
<dbReference type="InterPro" id="IPR036291">
    <property type="entry name" value="NAD(P)-bd_dom_sf"/>
</dbReference>
<dbReference type="EMBL" id="BDGU01000181">
    <property type="protein sequence ID" value="GAW04162.1"/>
    <property type="molecule type" value="Genomic_DNA"/>
</dbReference>
<accession>A0A1Q3EAD0</accession>
<protein>
    <submittedName>
        <fullName evidence="4">D-lactaldehyde dehydrogenase</fullName>
    </submittedName>
</protein>
<dbReference type="GO" id="GO:0016616">
    <property type="term" value="F:oxidoreductase activity, acting on the CH-OH group of donors, NAD or NADP as acceptor"/>
    <property type="evidence" value="ECO:0007669"/>
    <property type="project" value="TreeGrafter"/>
</dbReference>
<dbReference type="PROSITE" id="PS00092">
    <property type="entry name" value="N6_MTASE"/>
    <property type="match status" value="1"/>
</dbReference>
<evidence type="ECO:0000259" key="3">
    <source>
        <dbReference type="Pfam" id="PF01370"/>
    </source>
</evidence>
<dbReference type="PANTHER" id="PTHR10366">
    <property type="entry name" value="NAD DEPENDENT EPIMERASE/DEHYDRATASE"/>
    <property type="match status" value="1"/>
</dbReference>
<dbReference type="GO" id="GO:0032259">
    <property type="term" value="P:methylation"/>
    <property type="evidence" value="ECO:0007669"/>
    <property type="project" value="InterPro"/>
</dbReference>
<dbReference type="CDD" id="cd05227">
    <property type="entry name" value="AR_SDR_e"/>
    <property type="match status" value="1"/>
</dbReference>
<dbReference type="PANTHER" id="PTHR10366:SF564">
    <property type="entry name" value="STEROL-4-ALPHA-CARBOXYLATE 3-DEHYDROGENASE, DECARBOXYLATING"/>
    <property type="match status" value="1"/>
</dbReference>
<dbReference type="InterPro" id="IPR001509">
    <property type="entry name" value="Epimerase_deHydtase"/>
</dbReference>
<comment type="similarity">
    <text evidence="2">Belongs to the NAD(P)-dependent epimerase/dehydratase family. Dihydroflavonol-4-reductase subfamily.</text>
</comment>
<dbReference type="AlphaFoldDB" id="A0A1Q3EAD0"/>
<reference evidence="4 5" key="2">
    <citation type="submission" date="2017-02" db="EMBL/GenBank/DDBJ databases">
        <title>A genome survey and senescence transcriptome analysis in Lentinula edodes.</title>
        <authorList>
            <person name="Sakamoto Y."/>
            <person name="Nakade K."/>
            <person name="Sato S."/>
            <person name="Yoshida Y."/>
            <person name="Miyazaki K."/>
            <person name="Natsume S."/>
            <person name="Konno N."/>
        </authorList>
    </citation>
    <scope>NUCLEOTIDE SEQUENCE [LARGE SCALE GENOMIC DNA]</scope>
    <source>
        <strain evidence="4 5">NBRC 111202</strain>
    </source>
</reference>
<dbReference type="InterPro" id="IPR002052">
    <property type="entry name" value="DNA_methylase_N6_adenine_CS"/>
</dbReference>